<dbReference type="Proteomes" id="UP000601108">
    <property type="component" value="Unassembled WGS sequence"/>
</dbReference>
<proteinExistence type="inferred from homology"/>
<dbReference type="Pfam" id="PF06355">
    <property type="entry name" value="Aegerolysin"/>
    <property type="match status" value="1"/>
</dbReference>
<gene>
    <name evidence="2" type="ORF">GCM10007384_15290</name>
</gene>
<keyword evidence="3" id="KW-1185">Reference proteome</keyword>
<comment type="caution">
    <text evidence="2">The sequence shown here is derived from an EMBL/GenBank/DDBJ whole genome shotgun (WGS) entry which is preliminary data.</text>
</comment>
<evidence type="ECO:0000313" key="2">
    <source>
        <dbReference type="EMBL" id="GGX14637.1"/>
    </source>
</evidence>
<sequence length="134" mass="14104">MSARSTTVKLQNTTSDLIKLTDASLSHGVWSSNQYPPSTISANSDGSWMSESDGFMTGTEGTVTYQLPNGIGSIVITWDNPYVGSNSYSMKAPAGFEINKSGGSGDNAVVTFTLSVSKVKQTKSFEEAVGAFAN</sequence>
<dbReference type="GO" id="GO:0019836">
    <property type="term" value="P:symbiont-mediated hemolysis of host erythrocyte"/>
    <property type="evidence" value="ECO:0007669"/>
    <property type="project" value="InterPro"/>
</dbReference>
<organism evidence="2 3">
    <name type="scientific">Aquimarina muelleri</name>
    <dbReference type="NCBI Taxonomy" id="279356"/>
    <lineage>
        <taxon>Bacteria</taxon>
        <taxon>Pseudomonadati</taxon>
        <taxon>Bacteroidota</taxon>
        <taxon>Flavobacteriia</taxon>
        <taxon>Flavobacteriales</taxon>
        <taxon>Flavobacteriaceae</taxon>
        <taxon>Aquimarina</taxon>
    </lineage>
</organism>
<comment type="similarity">
    <text evidence="1">Belongs to the aegerolysin family.</text>
</comment>
<name>A0A918N3V0_9FLAO</name>
<dbReference type="Gene3D" id="2.60.270.50">
    <property type="match status" value="1"/>
</dbReference>
<dbReference type="RefSeq" id="WP_051316646.1">
    <property type="nucleotide sequence ID" value="NZ_BMWS01000008.1"/>
</dbReference>
<evidence type="ECO:0000313" key="3">
    <source>
        <dbReference type="Proteomes" id="UP000601108"/>
    </source>
</evidence>
<dbReference type="InterPro" id="IPR009413">
    <property type="entry name" value="Aegerolysin-typ"/>
</dbReference>
<accession>A0A918N3V0</accession>
<dbReference type="EMBL" id="BMWS01000008">
    <property type="protein sequence ID" value="GGX14637.1"/>
    <property type="molecule type" value="Genomic_DNA"/>
</dbReference>
<dbReference type="AlphaFoldDB" id="A0A918N3V0"/>
<reference evidence="2 3" key="1">
    <citation type="journal article" date="2014" name="Int. J. Syst. Evol. Microbiol.">
        <title>Complete genome sequence of Corynebacterium casei LMG S-19264T (=DSM 44701T), isolated from a smear-ripened cheese.</title>
        <authorList>
            <consortium name="US DOE Joint Genome Institute (JGI-PGF)"/>
            <person name="Walter F."/>
            <person name="Albersmeier A."/>
            <person name="Kalinowski J."/>
            <person name="Ruckert C."/>
        </authorList>
    </citation>
    <scope>NUCLEOTIDE SEQUENCE [LARGE SCALE GENOMIC DNA]</scope>
    <source>
        <strain evidence="2 3">KCTC 12285</strain>
    </source>
</reference>
<protein>
    <submittedName>
        <fullName evidence="2">Uncharacterized protein</fullName>
    </submittedName>
</protein>
<evidence type="ECO:0000256" key="1">
    <source>
        <dbReference type="ARBA" id="ARBA00010795"/>
    </source>
</evidence>